<dbReference type="EMBL" id="BLXT01007498">
    <property type="protein sequence ID" value="GFO39569.1"/>
    <property type="molecule type" value="Genomic_DNA"/>
</dbReference>
<dbReference type="AlphaFoldDB" id="A0AAV4D5Z1"/>
<accession>A0AAV4D5Z1</accession>
<proteinExistence type="predicted"/>
<comment type="caution">
    <text evidence="1">The sequence shown here is derived from an EMBL/GenBank/DDBJ whole genome shotgun (WGS) entry which is preliminary data.</text>
</comment>
<protein>
    <submittedName>
        <fullName evidence="1">Uncharacterized protein</fullName>
    </submittedName>
</protein>
<organism evidence="1 2">
    <name type="scientific">Plakobranchus ocellatus</name>
    <dbReference type="NCBI Taxonomy" id="259542"/>
    <lineage>
        <taxon>Eukaryota</taxon>
        <taxon>Metazoa</taxon>
        <taxon>Spiralia</taxon>
        <taxon>Lophotrochozoa</taxon>
        <taxon>Mollusca</taxon>
        <taxon>Gastropoda</taxon>
        <taxon>Heterobranchia</taxon>
        <taxon>Euthyneura</taxon>
        <taxon>Panpulmonata</taxon>
        <taxon>Sacoglossa</taxon>
        <taxon>Placobranchoidea</taxon>
        <taxon>Plakobranchidae</taxon>
        <taxon>Plakobranchus</taxon>
    </lineage>
</organism>
<reference evidence="1 2" key="1">
    <citation type="journal article" date="2021" name="Elife">
        <title>Chloroplast acquisition without the gene transfer in kleptoplastic sea slugs, Plakobranchus ocellatus.</title>
        <authorList>
            <person name="Maeda T."/>
            <person name="Takahashi S."/>
            <person name="Yoshida T."/>
            <person name="Shimamura S."/>
            <person name="Takaki Y."/>
            <person name="Nagai Y."/>
            <person name="Toyoda A."/>
            <person name="Suzuki Y."/>
            <person name="Arimoto A."/>
            <person name="Ishii H."/>
            <person name="Satoh N."/>
            <person name="Nishiyama T."/>
            <person name="Hasebe M."/>
            <person name="Maruyama T."/>
            <person name="Minagawa J."/>
            <person name="Obokata J."/>
            <person name="Shigenobu S."/>
        </authorList>
    </citation>
    <scope>NUCLEOTIDE SEQUENCE [LARGE SCALE GENOMIC DNA]</scope>
</reference>
<evidence type="ECO:0000313" key="1">
    <source>
        <dbReference type="EMBL" id="GFO39569.1"/>
    </source>
</evidence>
<name>A0AAV4D5Z1_9GAST</name>
<gene>
    <name evidence="1" type="ORF">PoB_006607400</name>
</gene>
<sequence>MRSAINRLVISGSLALSGPRESGDGIRTHAKRSLLKFRGKFANPSTSSITTTHSPTLVQKESKYAIYRMRSAITRLVISGSLALPGSRESGDGIRTHAKRSLQQFRGKFANPSTSSITTTYVWDYHNY</sequence>
<dbReference type="Proteomes" id="UP000735302">
    <property type="component" value="Unassembled WGS sequence"/>
</dbReference>
<evidence type="ECO:0000313" key="2">
    <source>
        <dbReference type="Proteomes" id="UP000735302"/>
    </source>
</evidence>
<keyword evidence="2" id="KW-1185">Reference proteome</keyword>